<organism evidence="2 3">
    <name type="scientific">Rhizophagus irregularis</name>
    <dbReference type="NCBI Taxonomy" id="588596"/>
    <lineage>
        <taxon>Eukaryota</taxon>
        <taxon>Fungi</taxon>
        <taxon>Fungi incertae sedis</taxon>
        <taxon>Mucoromycota</taxon>
        <taxon>Glomeromycotina</taxon>
        <taxon>Glomeromycetes</taxon>
        <taxon>Glomerales</taxon>
        <taxon>Glomeraceae</taxon>
        <taxon>Rhizophagus</taxon>
    </lineage>
</organism>
<reference evidence="2 3" key="2">
    <citation type="submission" date="2017-10" db="EMBL/GenBank/DDBJ databases">
        <title>Genome analyses suggest a sexual origin of heterokaryosis in a supposedly ancient asexual fungus.</title>
        <authorList>
            <person name="Corradi N."/>
            <person name="Sedzielewska K."/>
            <person name="Noel J."/>
            <person name="Charron P."/>
            <person name="Farinelli L."/>
            <person name="Marton T."/>
            <person name="Kruger M."/>
            <person name="Pelin A."/>
            <person name="Brachmann A."/>
            <person name="Corradi N."/>
        </authorList>
    </citation>
    <scope>NUCLEOTIDE SEQUENCE [LARGE SCALE GENOMIC DNA]</scope>
    <source>
        <strain evidence="2 3">A1</strain>
    </source>
</reference>
<dbReference type="Proteomes" id="UP000232688">
    <property type="component" value="Unassembled WGS sequence"/>
</dbReference>
<feature type="region of interest" description="Disordered" evidence="1">
    <location>
        <begin position="110"/>
        <end position="148"/>
    </location>
</feature>
<feature type="compositionally biased region" description="Acidic residues" evidence="1">
    <location>
        <begin position="110"/>
        <end position="145"/>
    </location>
</feature>
<evidence type="ECO:0000256" key="1">
    <source>
        <dbReference type="SAM" id="MobiDB-lite"/>
    </source>
</evidence>
<protein>
    <submittedName>
        <fullName evidence="2">Uncharacterized protein</fullName>
    </submittedName>
</protein>
<dbReference type="EMBL" id="LLXH01003478">
    <property type="protein sequence ID" value="PKC54177.1"/>
    <property type="molecule type" value="Genomic_DNA"/>
</dbReference>
<dbReference type="AlphaFoldDB" id="A0A2N0QSX8"/>
<accession>A0A2N0QSX8</accession>
<sequence length="164" mass="19298">MLRKLKLKRIDKEAQKFKNIDIATSLSTTKDNNILEQETDNISNNGFSNTDCDNTASLNINKNIQNVDEWHSMIFKWLSMLDDEQVGHTKVNCPKGKRTKKVNYVYQDEVEDPEASEEEYILEEEDEAEEEEIEEVEDDEEEYDDNESRNCYAVKKKWGEVEYL</sequence>
<evidence type="ECO:0000313" key="3">
    <source>
        <dbReference type="Proteomes" id="UP000232688"/>
    </source>
</evidence>
<comment type="caution">
    <text evidence="2">The sequence shown here is derived from an EMBL/GenBank/DDBJ whole genome shotgun (WGS) entry which is preliminary data.</text>
</comment>
<dbReference type="VEuPathDB" id="FungiDB:RhiirFUN_023781"/>
<proteinExistence type="predicted"/>
<evidence type="ECO:0000313" key="2">
    <source>
        <dbReference type="EMBL" id="PKC54177.1"/>
    </source>
</evidence>
<name>A0A2N0QSX8_9GLOM</name>
<gene>
    <name evidence="2" type="ORF">RhiirA1_403806</name>
</gene>
<dbReference type="VEuPathDB" id="FungiDB:RhiirA1_403806"/>
<reference evidence="2 3" key="1">
    <citation type="submission" date="2017-10" db="EMBL/GenBank/DDBJ databases">
        <title>Extensive intraspecific genome diversity in a model arbuscular mycorrhizal fungus.</title>
        <authorList>
            <person name="Chen E.C.H."/>
            <person name="Morin E."/>
            <person name="Baudet D."/>
            <person name="Noel J."/>
            <person name="Ndikumana S."/>
            <person name="Charron P."/>
            <person name="St-Onge C."/>
            <person name="Giorgi J."/>
            <person name="Grigoriev I.V."/>
            <person name="Roux C."/>
            <person name="Martin F.M."/>
            <person name="Corradi N."/>
        </authorList>
    </citation>
    <scope>NUCLEOTIDE SEQUENCE [LARGE SCALE GENOMIC DNA]</scope>
    <source>
        <strain evidence="2 3">A1</strain>
    </source>
</reference>